<name>A0ABQ9UX22_SAGOE</name>
<dbReference type="EMBL" id="JASSZA010000009">
    <property type="protein sequence ID" value="KAK2101669.1"/>
    <property type="molecule type" value="Genomic_DNA"/>
</dbReference>
<evidence type="ECO:0000313" key="4">
    <source>
        <dbReference type="Proteomes" id="UP001266305"/>
    </source>
</evidence>
<proteinExistence type="predicted"/>
<comment type="caution">
    <text evidence="2">The sequence shown here is derived from an EMBL/GenBank/DDBJ whole genome shotgun (WGS) entry which is preliminary data.</text>
</comment>
<evidence type="ECO:0000313" key="2">
    <source>
        <dbReference type="EMBL" id="KAK2101669.1"/>
    </source>
</evidence>
<dbReference type="Proteomes" id="UP001266305">
    <property type="component" value="Unassembled WGS sequence"/>
</dbReference>
<reference evidence="2 4" key="1">
    <citation type="submission" date="2023-05" db="EMBL/GenBank/DDBJ databases">
        <title>B98-5 Cell Line De Novo Hybrid Assembly: An Optical Mapping Approach.</title>
        <authorList>
            <person name="Kananen K."/>
            <person name="Auerbach J.A."/>
            <person name="Kautto E."/>
            <person name="Blachly J.S."/>
        </authorList>
    </citation>
    <scope>NUCLEOTIDE SEQUENCE [LARGE SCALE GENOMIC DNA]</scope>
    <source>
        <strain evidence="2">B95-8</strain>
        <tissue evidence="2">Cell line</tissue>
    </source>
</reference>
<feature type="region of interest" description="Disordered" evidence="1">
    <location>
        <begin position="1"/>
        <end position="66"/>
    </location>
</feature>
<evidence type="ECO:0000313" key="3">
    <source>
        <dbReference type="EMBL" id="KAK2101673.1"/>
    </source>
</evidence>
<gene>
    <name evidence="2" type="ORF">P7K49_019335</name>
    <name evidence="3" type="ORF">P7K49_019339</name>
</gene>
<protein>
    <submittedName>
        <fullName evidence="2">Uncharacterized protein</fullName>
    </submittedName>
</protein>
<evidence type="ECO:0000256" key="1">
    <source>
        <dbReference type="SAM" id="MobiDB-lite"/>
    </source>
</evidence>
<sequence length="66" mass="7819">MHSAEARTRVLRLRGSQESAETRDHRREARKPMESDLTQRRERDRSYLFRTPARPGDSQRPGREPS</sequence>
<organism evidence="2 4">
    <name type="scientific">Saguinus oedipus</name>
    <name type="common">Cotton-top tamarin</name>
    <name type="synonym">Oedipomidas oedipus</name>
    <dbReference type="NCBI Taxonomy" id="9490"/>
    <lineage>
        <taxon>Eukaryota</taxon>
        <taxon>Metazoa</taxon>
        <taxon>Chordata</taxon>
        <taxon>Craniata</taxon>
        <taxon>Vertebrata</taxon>
        <taxon>Euteleostomi</taxon>
        <taxon>Mammalia</taxon>
        <taxon>Eutheria</taxon>
        <taxon>Euarchontoglires</taxon>
        <taxon>Primates</taxon>
        <taxon>Haplorrhini</taxon>
        <taxon>Platyrrhini</taxon>
        <taxon>Cebidae</taxon>
        <taxon>Callitrichinae</taxon>
        <taxon>Saguinus</taxon>
    </lineage>
</organism>
<accession>A0ABQ9UX22</accession>
<keyword evidence="4" id="KW-1185">Reference proteome</keyword>
<feature type="compositionally biased region" description="Basic and acidic residues" evidence="1">
    <location>
        <begin position="20"/>
        <end position="47"/>
    </location>
</feature>
<dbReference type="EMBL" id="JASSZA010000009">
    <property type="protein sequence ID" value="KAK2101673.1"/>
    <property type="molecule type" value="Genomic_DNA"/>
</dbReference>